<sequence>MPMSVVKRNNVQVLGKPDAAETLVFAHGFGTDQTAWQDVAEAFADKYKIVLFDYVGANEKTTPFFNTRKYKHLQAYADDILDVLEELALRQVTLIGHSVGGMTGALAAIQEPSWFSKLILVNASPRYVNDNDYQGGFDQQTLDELFAQMQRDFHAWAGGFAPRIMANADRPHLANGFIQTISAMRPDVALAIARVIFQSDHRADIAQLQHPTLLIQGTHDLAVPHAVGHYMENHMPNAWLTFIDAEGHLPHISHADKVVQAIRPFLFS</sequence>
<dbReference type="AlphaFoldDB" id="A0A4Q2UHB2"/>
<proteinExistence type="inferred from homology"/>
<dbReference type="PANTHER" id="PTHR43039">
    <property type="entry name" value="ESTERASE-RELATED"/>
    <property type="match status" value="1"/>
</dbReference>
<gene>
    <name evidence="4" type="ORF">EQG79_15265</name>
</gene>
<dbReference type="SUPFAM" id="SSF53474">
    <property type="entry name" value="alpha/beta-Hydrolases"/>
    <property type="match status" value="1"/>
</dbReference>
<evidence type="ECO:0000256" key="2">
    <source>
        <dbReference type="ARBA" id="ARBA00022801"/>
    </source>
</evidence>
<dbReference type="EMBL" id="SBLB01000004">
    <property type="protein sequence ID" value="RYC68783.1"/>
    <property type="molecule type" value="Genomic_DNA"/>
</dbReference>
<dbReference type="InterPro" id="IPR029058">
    <property type="entry name" value="AB_hydrolase_fold"/>
</dbReference>
<name>A0A4Q2UHB2_9BACT</name>
<reference evidence="4 5" key="1">
    <citation type="submission" date="2019-01" db="EMBL/GenBank/DDBJ databases">
        <title>Spirosoma flava sp. nov., a propanil-degrading bacterium isolated from herbicide-contaminated soil.</title>
        <authorList>
            <person name="Zhang L."/>
            <person name="Jiang J.-D."/>
        </authorList>
    </citation>
    <scope>NUCLEOTIDE SEQUENCE [LARGE SCALE GENOMIC DNA]</scope>
    <source>
        <strain evidence="4 5">TY50</strain>
    </source>
</reference>
<organism evidence="4 5">
    <name type="scientific">Spirosoma sordidisoli</name>
    <dbReference type="NCBI Taxonomy" id="2502893"/>
    <lineage>
        <taxon>Bacteria</taxon>
        <taxon>Pseudomonadati</taxon>
        <taxon>Bacteroidota</taxon>
        <taxon>Cytophagia</taxon>
        <taxon>Cytophagales</taxon>
        <taxon>Cytophagaceae</taxon>
        <taxon>Spirosoma</taxon>
    </lineage>
</organism>
<comment type="caution">
    <text evidence="4">The sequence shown here is derived from an EMBL/GenBank/DDBJ whole genome shotgun (WGS) entry which is preliminary data.</text>
</comment>
<dbReference type="PRINTS" id="PR00111">
    <property type="entry name" value="ABHYDROLASE"/>
</dbReference>
<dbReference type="Pfam" id="PF00561">
    <property type="entry name" value="Abhydrolase_1"/>
    <property type="match status" value="1"/>
</dbReference>
<dbReference type="Proteomes" id="UP000290407">
    <property type="component" value="Unassembled WGS sequence"/>
</dbReference>
<protein>
    <submittedName>
        <fullName evidence="4">Alpha/beta hydrolase</fullName>
    </submittedName>
</protein>
<keyword evidence="5" id="KW-1185">Reference proteome</keyword>
<comment type="similarity">
    <text evidence="1">Belongs to the AB hydrolase superfamily.</text>
</comment>
<dbReference type="FunFam" id="3.40.50.1820:FF:000042">
    <property type="entry name" value="probable strigolactone esterase DAD2"/>
    <property type="match status" value="1"/>
</dbReference>
<accession>A0A4Q2UHB2</accession>
<dbReference type="GO" id="GO:0016787">
    <property type="term" value="F:hydrolase activity"/>
    <property type="evidence" value="ECO:0007669"/>
    <property type="project" value="UniProtKB-KW"/>
</dbReference>
<evidence type="ECO:0000313" key="5">
    <source>
        <dbReference type="Proteomes" id="UP000290407"/>
    </source>
</evidence>
<keyword evidence="2 4" id="KW-0378">Hydrolase</keyword>
<dbReference type="InterPro" id="IPR000073">
    <property type="entry name" value="AB_hydrolase_1"/>
</dbReference>
<evidence type="ECO:0000259" key="3">
    <source>
        <dbReference type="Pfam" id="PF00561"/>
    </source>
</evidence>
<dbReference type="Gene3D" id="3.40.50.1820">
    <property type="entry name" value="alpha/beta hydrolase"/>
    <property type="match status" value="1"/>
</dbReference>
<feature type="domain" description="AB hydrolase-1" evidence="3">
    <location>
        <begin position="22"/>
        <end position="254"/>
    </location>
</feature>
<evidence type="ECO:0000313" key="4">
    <source>
        <dbReference type="EMBL" id="RYC68783.1"/>
    </source>
</evidence>
<evidence type="ECO:0000256" key="1">
    <source>
        <dbReference type="ARBA" id="ARBA00008645"/>
    </source>
</evidence>